<dbReference type="RefSeq" id="WP_263076011.1">
    <property type="nucleotide sequence ID" value="NZ_CP089977.1"/>
</dbReference>
<keyword evidence="3" id="KW-1185">Reference proteome</keyword>
<name>A0ABY6F354_9GAMM</name>
<evidence type="ECO:0000259" key="1">
    <source>
        <dbReference type="Pfam" id="PF02016"/>
    </source>
</evidence>
<dbReference type="InterPro" id="IPR027478">
    <property type="entry name" value="LdcA_N"/>
</dbReference>
<dbReference type="EMBL" id="CP089977">
    <property type="protein sequence ID" value="UXZ04525.1"/>
    <property type="molecule type" value="Genomic_DNA"/>
</dbReference>
<dbReference type="PANTHER" id="PTHR30237">
    <property type="entry name" value="MURAMOYLTETRAPEPTIDE CARBOXYPEPTIDASE"/>
    <property type="match status" value="1"/>
</dbReference>
<feature type="domain" description="LD-carboxypeptidase N-terminal" evidence="1">
    <location>
        <begin position="14"/>
        <end position="134"/>
    </location>
</feature>
<dbReference type="InterPro" id="IPR029062">
    <property type="entry name" value="Class_I_gatase-like"/>
</dbReference>
<dbReference type="InterPro" id="IPR003507">
    <property type="entry name" value="S66_fam"/>
</dbReference>
<dbReference type="Gene3D" id="3.40.50.10740">
    <property type="entry name" value="Class I glutamine amidotransferase-like"/>
    <property type="match status" value="1"/>
</dbReference>
<dbReference type="Proteomes" id="UP001063782">
    <property type="component" value="Chromosome"/>
</dbReference>
<proteinExistence type="predicted"/>
<dbReference type="SUPFAM" id="SSF52317">
    <property type="entry name" value="Class I glutamine amidotransferase-like"/>
    <property type="match status" value="1"/>
</dbReference>
<accession>A0ABY6F354</accession>
<dbReference type="Pfam" id="PF02016">
    <property type="entry name" value="Peptidase_S66"/>
    <property type="match status" value="1"/>
</dbReference>
<organism evidence="2 3">
    <name type="scientific">Moraxella nasicaprae</name>
    <dbReference type="NCBI Taxonomy" id="2904122"/>
    <lineage>
        <taxon>Bacteria</taxon>
        <taxon>Pseudomonadati</taxon>
        <taxon>Pseudomonadota</taxon>
        <taxon>Gammaproteobacteria</taxon>
        <taxon>Moraxellales</taxon>
        <taxon>Moraxellaceae</taxon>
        <taxon>Moraxella</taxon>
    </lineage>
</organism>
<sequence>MMIYPAKLKQGDHIRVLSPSSSIDSIGGFDANLTAKDRLEKLGFMVSFSSNYHAHDLFNSASIEDRVADLHEAFADSSVKAILATIGGFNCNELLPYLDYELIRQNPKIICGYSDTTALLHAITTKAGVATYMGASYSSFKMNELQEYQTMAWLNAMTQNRYQLTPSTQWSSDAWFLPNVERQFYPTN</sequence>
<protein>
    <submittedName>
        <fullName evidence="2">LD-carboxypeptidase</fullName>
    </submittedName>
</protein>
<reference evidence="2" key="1">
    <citation type="submission" date="2021-12" db="EMBL/GenBank/DDBJ databases">
        <title>taxonomy of Moraxella sp. ZY201224.</title>
        <authorList>
            <person name="Li F."/>
        </authorList>
    </citation>
    <scope>NUCLEOTIDE SEQUENCE</scope>
    <source>
        <strain evidence="2">ZY201224</strain>
    </source>
</reference>
<gene>
    <name evidence="2" type="ORF">LU297_08050</name>
</gene>
<dbReference type="PANTHER" id="PTHR30237:SF6">
    <property type="entry name" value="CARBOXYPEPTIDASE YOCD-RELATED"/>
    <property type="match status" value="1"/>
</dbReference>
<evidence type="ECO:0000313" key="2">
    <source>
        <dbReference type="EMBL" id="UXZ04525.1"/>
    </source>
</evidence>
<evidence type="ECO:0000313" key="3">
    <source>
        <dbReference type="Proteomes" id="UP001063782"/>
    </source>
</evidence>
<dbReference type="InterPro" id="IPR040449">
    <property type="entry name" value="Peptidase_S66_N"/>
</dbReference>